<dbReference type="HOGENOM" id="CLU_120964_1_3_11"/>
<feature type="transmembrane region" description="Helical" evidence="6">
    <location>
        <begin position="83"/>
        <end position="100"/>
    </location>
</feature>
<evidence type="ECO:0000259" key="7">
    <source>
        <dbReference type="Pfam" id="PF12823"/>
    </source>
</evidence>
<evidence type="ECO:0000313" key="8">
    <source>
        <dbReference type="EMBL" id="EFQ84586.1"/>
    </source>
</evidence>
<evidence type="ECO:0000256" key="4">
    <source>
        <dbReference type="ARBA" id="ARBA00022989"/>
    </source>
</evidence>
<reference evidence="8" key="1">
    <citation type="submission" date="2010-08" db="EMBL/GenBank/DDBJ databases">
        <authorList>
            <person name="Muzny D."/>
            <person name="Qin X."/>
            <person name="Buhay C."/>
            <person name="Dugan-Rocha S."/>
            <person name="Ding Y."/>
            <person name="Chen G."/>
            <person name="Hawes A."/>
            <person name="Holder M."/>
            <person name="Jhangiani S."/>
            <person name="Johnson A."/>
            <person name="Khan Z."/>
            <person name="Li Z."/>
            <person name="Liu W."/>
            <person name="Liu X."/>
            <person name="Perez L."/>
            <person name="Shen H."/>
            <person name="Wang Q."/>
            <person name="Watt J."/>
            <person name="Xi L."/>
            <person name="Xin Y."/>
            <person name="Zhou J."/>
            <person name="Deng J."/>
            <person name="Jiang H."/>
            <person name="Liu Y."/>
            <person name="Qu J."/>
            <person name="Song X.-Z."/>
            <person name="Zhang L."/>
            <person name="Villasana D."/>
            <person name="Johnson A."/>
            <person name="Liu J."/>
            <person name="Liyanage D."/>
            <person name="Lorensuhewa L."/>
            <person name="Robinson T."/>
            <person name="Song A."/>
            <person name="Song B.-B."/>
            <person name="Dinh H."/>
            <person name="Thornton R."/>
            <person name="Coyle M."/>
            <person name="Francisco L."/>
            <person name="Jackson L."/>
            <person name="Javaid M."/>
            <person name="Korchina V."/>
            <person name="Kovar C."/>
            <person name="Mata R."/>
            <person name="Mathew T."/>
            <person name="Ngo R."/>
            <person name="Nguyen L."/>
            <person name="Nguyen N."/>
            <person name="Okwuonu G."/>
            <person name="Ongeri F."/>
            <person name="Pham C."/>
            <person name="Simmons D."/>
            <person name="Wilczek-Boney K."/>
            <person name="Hale W."/>
            <person name="Jakkamsetti A."/>
            <person name="Pham P."/>
            <person name="Ruth R."/>
            <person name="San Lucas F."/>
            <person name="Warren J."/>
            <person name="Zhang J."/>
            <person name="Zhao Z."/>
            <person name="Zhou C."/>
            <person name="Zhu D."/>
            <person name="Lee S."/>
            <person name="Bess C."/>
            <person name="Blankenburg K."/>
            <person name="Forbes L."/>
            <person name="Fu Q."/>
            <person name="Gubbala S."/>
            <person name="Hirani K."/>
            <person name="Jayaseelan J.C."/>
            <person name="Lara F."/>
            <person name="Munidasa M."/>
            <person name="Palculict T."/>
            <person name="Patil S."/>
            <person name="Pu L.-L."/>
            <person name="Saada N."/>
            <person name="Tang L."/>
            <person name="Weissenberger G."/>
            <person name="Zhu Y."/>
            <person name="Hemphill L."/>
            <person name="Shang Y."/>
            <person name="Youmans B."/>
            <person name="Ayvaz T."/>
            <person name="Ross M."/>
            <person name="Santibanez J."/>
            <person name="Aqrawi P."/>
            <person name="Gross S."/>
            <person name="Joshi V."/>
            <person name="Fowler G."/>
            <person name="Nazareth L."/>
            <person name="Reid J."/>
            <person name="Worley K."/>
            <person name="Petrosino J."/>
            <person name="Highlander S."/>
            <person name="Gibbs R."/>
        </authorList>
    </citation>
    <scope>NUCLEOTIDE SEQUENCE [LARGE SCALE GENOMIC DNA]</scope>
    <source>
        <strain evidence="8">DSM 15272</strain>
    </source>
</reference>
<dbReference type="Pfam" id="PF12823">
    <property type="entry name" value="DUF3817"/>
    <property type="match status" value="1"/>
</dbReference>
<feature type="transmembrane region" description="Helical" evidence="6">
    <location>
        <begin position="15"/>
        <end position="34"/>
    </location>
</feature>
<name>E2S8T1_9ACTN</name>
<dbReference type="EMBL" id="ACLF03000002">
    <property type="protein sequence ID" value="EFQ84586.1"/>
    <property type="molecule type" value="Genomic_DNA"/>
</dbReference>
<dbReference type="GO" id="GO:0005886">
    <property type="term" value="C:plasma membrane"/>
    <property type="evidence" value="ECO:0007669"/>
    <property type="project" value="UniProtKB-SubCell"/>
</dbReference>
<dbReference type="Proteomes" id="UP000003111">
    <property type="component" value="Unassembled WGS sequence"/>
</dbReference>
<dbReference type="OrthoDB" id="9342687at2"/>
<dbReference type="NCBIfam" id="TIGR03954">
    <property type="entry name" value="integ_memb_HG"/>
    <property type="match status" value="1"/>
</dbReference>
<feature type="transmembrane region" description="Helical" evidence="6">
    <location>
        <begin position="55"/>
        <end position="77"/>
    </location>
</feature>
<evidence type="ECO:0000256" key="2">
    <source>
        <dbReference type="ARBA" id="ARBA00022475"/>
    </source>
</evidence>
<comment type="caution">
    <text evidence="8">The sequence shown here is derived from an EMBL/GenBank/DDBJ whole genome shotgun (WGS) entry which is preliminary data.</text>
</comment>
<evidence type="ECO:0000256" key="5">
    <source>
        <dbReference type="ARBA" id="ARBA00023136"/>
    </source>
</evidence>
<proteinExistence type="predicted"/>
<keyword evidence="5 6" id="KW-0472">Membrane</keyword>
<accession>E2S8T1</accession>
<comment type="subcellular location">
    <subcellularLocation>
        <location evidence="1">Cell membrane</location>
        <topology evidence="1">Multi-pass membrane protein</topology>
    </subcellularLocation>
</comment>
<protein>
    <submittedName>
        <fullName evidence="8">Membrane protein</fullName>
    </submittedName>
</protein>
<organism evidence="8 9">
    <name type="scientific">Aeromicrobium marinum DSM 15272</name>
    <dbReference type="NCBI Taxonomy" id="585531"/>
    <lineage>
        <taxon>Bacteria</taxon>
        <taxon>Bacillati</taxon>
        <taxon>Actinomycetota</taxon>
        <taxon>Actinomycetes</taxon>
        <taxon>Propionibacteriales</taxon>
        <taxon>Nocardioidaceae</taxon>
        <taxon>Aeromicrobium</taxon>
    </lineage>
</organism>
<gene>
    <name evidence="8" type="ORF">HMPREF0063_10438</name>
</gene>
<sequence>MSQSTPPVGGLVRSYQVLATVLGFNLIFVIYAAVAQRATDPTSWWNRNEDLIFTIDQVHGLLFMALLVIIAVLASRYHWRPSMTISTMLLATVPVLSFWGERRASRRLTSGEVSQEIPGN</sequence>
<dbReference type="RefSeq" id="WP_007079317.1">
    <property type="nucleotide sequence ID" value="NZ_CM001024.1"/>
</dbReference>
<keyword evidence="4 6" id="KW-1133">Transmembrane helix</keyword>
<evidence type="ECO:0000256" key="1">
    <source>
        <dbReference type="ARBA" id="ARBA00004651"/>
    </source>
</evidence>
<evidence type="ECO:0000256" key="6">
    <source>
        <dbReference type="SAM" id="Phobius"/>
    </source>
</evidence>
<dbReference type="eggNOG" id="ENOG503410S">
    <property type="taxonomic scope" value="Bacteria"/>
</dbReference>
<evidence type="ECO:0000256" key="3">
    <source>
        <dbReference type="ARBA" id="ARBA00022692"/>
    </source>
</evidence>
<dbReference type="AlphaFoldDB" id="E2S8T1"/>
<keyword evidence="3 6" id="KW-0812">Transmembrane</keyword>
<evidence type="ECO:0000313" key="9">
    <source>
        <dbReference type="Proteomes" id="UP000003111"/>
    </source>
</evidence>
<keyword evidence="2" id="KW-1003">Cell membrane</keyword>
<keyword evidence="9" id="KW-1185">Reference proteome</keyword>
<feature type="domain" description="DUF3817" evidence="7">
    <location>
        <begin position="13"/>
        <end position="106"/>
    </location>
</feature>
<dbReference type="InterPro" id="IPR023845">
    <property type="entry name" value="DUF3817_TM"/>
</dbReference>
<dbReference type="STRING" id="585531.HMPREF0063_10438"/>